<accession>A0A183GCW0</accession>
<dbReference type="AlphaFoldDB" id="A0A183GCW0"/>
<keyword evidence="4" id="KW-0067">ATP-binding</keyword>
<organism evidence="7 8">
    <name type="scientific">Heligmosomoides polygyrus</name>
    <name type="common">Parasitic roundworm</name>
    <dbReference type="NCBI Taxonomy" id="6339"/>
    <lineage>
        <taxon>Eukaryota</taxon>
        <taxon>Metazoa</taxon>
        <taxon>Ecdysozoa</taxon>
        <taxon>Nematoda</taxon>
        <taxon>Chromadorea</taxon>
        <taxon>Rhabditida</taxon>
        <taxon>Rhabditina</taxon>
        <taxon>Rhabditomorpha</taxon>
        <taxon>Strongyloidea</taxon>
        <taxon>Heligmosomidae</taxon>
        <taxon>Heligmosomoides</taxon>
    </lineage>
</organism>
<dbReference type="InterPro" id="IPR041679">
    <property type="entry name" value="DNA2/NAM7-like_C"/>
</dbReference>
<evidence type="ECO:0000256" key="3">
    <source>
        <dbReference type="ARBA" id="ARBA00022806"/>
    </source>
</evidence>
<evidence type="ECO:0000313" key="7">
    <source>
        <dbReference type="Proteomes" id="UP000050761"/>
    </source>
</evidence>
<evidence type="ECO:0000313" key="6">
    <source>
        <dbReference type="EMBL" id="VDP17971.1"/>
    </source>
</evidence>
<protein>
    <submittedName>
        <fullName evidence="8">AAA_12 domain-containing protein</fullName>
    </submittedName>
</protein>
<dbReference type="Proteomes" id="UP000050761">
    <property type="component" value="Unassembled WGS sequence"/>
</dbReference>
<dbReference type="Pfam" id="PF13087">
    <property type="entry name" value="AAA_12"/>
    <property type="match status" value="1"/>
</dbReference>
<dbReference type="PANTHER" id="PTHR43788:SF8">
    <property type="entry name" value="DNA-BINDING PROTEIN SMUBP-2"/>
    <property type="match status" value="1"/>
</dbReference>
<dbReference type="SUPFAM" id="SSF52540">
    <property type="entry name" value="P-loop containing nucleoside triphosphate hydrolases"/>
    <property type="match status" value="1"/>
</dbReference>
<evidence type="ECO:0000256" key="4">
    <source>
        <dbReference type="ARBA" id="ARBA00022840"/>
    </source>
</evidence>
<feature type="domain" description="DNA2/NAM7 helicase-like C-terminal" evidence="5">
    <location>
        <begin position="5"/>
        <end position="123"/>
    </location>
</feature>
<name>A0A183GCW0_HELPZ</name>
<evidence type="ECO:0000256" key="2">
    <source>
        <dbReference type="ARBA" id="ARBA00022801"/>
    </source>
</evidence>
<keyword evidence="2" id="KW-0378">Hydrolase</keyword>
<dbReference type="GO" id="GO:0005524">
    <property type="term" value="F:ATP binding"/>
    <property type="evidence" value="ECO:0007669"/>
    <property type="project" value="UniProtKB-KW"/>
</dbReference>
<keyword evidence="7" id="KW-1185">Reference proteome</keyword>
<dbReference type="WBParaSite" id="HPBE_0002003901-mRNA-1">
    <property type="protein sequence ID" value="HPBE_0002003901-mRNA-1"/>
    <property type="gene ID" value="HPBE_0002003901"/>
</dbReference>
<sequence length="129" mass="14566">MLRFPNADLPLAAVDVAGSSVRAASRSHHNEVEAEVCIWLVHALRQKYLLPDQMAIITFYKKQLRRLEAFALEQNVELATVDSVQGREMEAAIILTTRNDLAVGTTDFLDDKLRINVTLSFRSKRLNDV</sequence>
<gene>
    <name evidence="6" type="ORF">HPBE_LOCUS20038</name>
</gene>
<reference evidence="8" key="2">
    <citation type="submission" date="2019-09" db="UniProtKB">
        <authorList>
            <consortium name="WormBaseParasite"/>
        </authorList>
    </citation>
    <scope>IDENTIFICATION</scope>
</reference>
<reference evidence="6 7" key="1">
    <citation type="submission" date="2018-11" db="EMBL/GenBank/DDBJ databases">
        <authorList>
            <consortium name="Pathogen Informatics"/>
        </authorList>
    </citation>
    <scope>NUCLEOTIDE SEQUENCE [LARGE SCALE GENOMIC DNA]</scope>
</reference>
<dbReference type="InterPro" id="IPR027417">
    <property type="entry name" value="P-loop_NTPase"/>
</dbReference>
<dbReference type="OrthoDB" id="6513042at2759"/>
<dbReference type="InterPro" id="IPR047187">
    <property type="entry name" value="SF1_C_Upf1"/>
</dbReference>
<dbReference type="InterPro" id="IPR050534">
    <property type="entry name" value="Coronavir_polyprotein_1ab"/>
</dbReference>
<dbReference type="GO" id="GO:0016787">
    <property type="term" value="F:hydrolase activity"/>
    <property type="evidence" value="ECO:0007669"/>
    <property type="project" value="UniProtKB-KW"/>
</dbReference>
<proteinExistence type="predicted"/>
<evidence type="ECO:0000313" key="8">
    <source>
        <dbReference type="WBParaSite" id="HPBE_0002003901-mRNA-1"/>
    </source>
</evidence>
<dbReference type="PANTHER" id="PTHR43788">
    <property type="entry name" value="DNA2/NAM7 HELICASE FAMILY MEMBER"/>
    <property type="match status" value="1"/>
</dbReference>
<dbReference type="GO" id="GO:0043139">
    <property type="term" value="F:5'-3' DNA helicase activity"/>
    <property type="evidence" value="ECO:0007669"/>
    <property type="project" value="TreeGrafter"/>
</dbReference>
<evidence type="ECO:0000256" key="1">
    <source>
        <dbReference type="ARBA" id="ARBA00022741"/>
    </source>
</evidence>
<keyword evidence="3" id="KW-0347">Helicase</keyword>
<evidence type="ECO:0000259" key="5">
    <source>
        <dbReference type="Pfam" id="PF13087"/>
    </source>
</evidence>
<dbReference type="EMBL" id="UZAH01031806">
    <property type="protein sequence ID" value="VDP17971.1"/>
    <property type="molecule type" value="Genomic_DNA"/>
</dbReference>
<dbReference type="CDD" id="cd18808">
    <property type="entry name" value="SF1_C_Upf1"/>
    <property type="match status" value="1"/>
</dbReference>
<keyword evidence="1" id="KW-0547">Nucleotide-binding</keyword>
<dbReference type="Gene3D" id="3.40.50.300">
    <property type="entry name" value="P-loop containing nucleotide triphosphate hydrolases"/>
    <property type="match status" value="1"/>
</dbReference>
<accession>A0A3P8B699</accession>